<evidence type="ECO:0000313" key="1">
    <source>
        <dbReference type="EMBL" id="RKI86086.1"/>
    </source>
</evidence>
<evidence type="ECO:0008006" key="3">
    <source>
        <dbReference type="Google" id="ProtNLM"/>
    </source>
</evidence>
<reference evidence="1 2" key="1">
    <citation type="submission" date="2018-09" db="EMBL/GenBank/DDBJ databases">
        <title>Murine metabolic-syndrome-specific gut microbial biobank.</title>
        <authorList>
            <person name="Liu C."/>
        </authorList>
    </citation>
    <scope>NUCLEOTIDE SEQUENCE [LARGE SCALE GENOMIC DNA]</scope>
    <source>
        <strain evidence="1 2">0.1xD8-82</strain>
    </source>
</reference>
<dbReference type="Proteomes" id="UP000280696">
    <property type="component" value="Unassembled WGS sequence"/>
</dbReference>
<dbReference type="OrthoDB" id="2052013at2"/>
<sequence length="66" mass="7484">MEWEPEIKDSGYLPEKGKPTEETVCYKIGGTYYEVSTSCGGSERLRDKMIRLIKSETVKPPNDKQG</sequence>
<evidence type="ECO:0000313" key="2">
    <source>
        <dbReference type="Proteomes" id="UP000280696"/>
    </source>
</evidence>
<organism evidence="1 2">
    <name type="scientific">Parablautia intestinalis</name>
    <dbReference type="NCBI Taxonomy" id="2320100"/>
    <lineage>
        <taxon>Bacteria</taxon>
        <taxon>Bacillati</taxon>
        <taxon>Bacillota</taxon>
        <taxon>Clostridia</taxon>
        <taxon>Lachnospirales</taxon>
        <taxon>Lachnospiraceae</taxon>
        <taxon>Parablautia</taxon>
    </lineage>
</organism>
<accession>A0A3A9AF89</accession>
<dbReference type="AlphaFoldDB" id="A0A3A9AF89"/>
<protein>
    <recommendedName>
        <fullName evidence="3">Transposon-encoded protein TnpW</fullName>
    </recommendedName>
</protein>
<gene>
    <name evidence="1" type="ORF">D7V94_22790</name>
</gene>
<dbReference type="RefSeq" id="WP_120472521.1">
    <property type="nucleotide sequence ID" value="NZ_RAYQ01000071.1"/>
</dbReference>
<name>A0A3A9AF89_9FIRM</name>
<proteinExistence type="predicted"/>
<comment type="caution">
    <text evidence="1">The sequence shown here is derived from an EMBL/GenBank/DDBJ whole genome shotgun (WGS) entry which is preliminary data.</text>
</comment>
<dbReference type="EMBL" id="RAYQ01000071">
    <property type="protein sequence ID" value="RKI86086.1"/>
    <property type="molecule type" value="Genomic_DNA"/>
</dbReference>
<keyword evidence="2" id="KW-1185">Reference proteome</keyword>